<dbReference type="GO" id="GO:0043531">
    <property type="term" value="F:ADP binding"/>
    <property type="evidence" value="ECO:0007669"/>
    <property type="project" value="InterPro"/>
</dbReference>
<gene>
    <name evidence="8" type="ORF">NCGR_LOCUS39787</name>
</gene>
<proteinExistence type="inferred from homology"/>
<dbReference type="InterPro" id="IPR044974">
    <property type="entry name" value="Disease_R_plants"/>
</dbReference>
<dbReference type="PANTHER" id="PTHR23155">
    <property type="entry name" value="DISEASE RESISTANCE PROTEIN RP"/>
    <property type="match status" value="1"/>
</dbReference>
<dbReference type="Gene3D" id="1.10.8.430">
    <property type="entry name" value="Helical domain of apoptotic protease-activating factors"/>
    <property type="match status" value="1"/>
</dbReference>
<dbReference type="Gene3D" id="1.10.10.10">
    <property type="entry name" value="Winged helix-like DNA-binding domain superfamily/Winged helix DNA-binding domain"/>
    <property type="match status" value="1"/>
</dbReference>
<dbReference type="SMART" id="SM00382">
    <property type="entry name" value="AAA"/>
    <property type="match status" value="1"/>
</dbReference>
<accession>A0A811QFP5</accession>
<keyword evidence="9" id="KW-1185">Reference proteome</keyword>
<dbReference type="Gene3D" id="1.20.5.4130">
    <property type="match status" value="1"/>
</dbReference>
<evidence type="ECO:0000259" key="7">
    <source>
        <dbReference type="SMART" id="SM00382"/>
    </source>
</evidence>
<evidence type="ECO:0000313" key="8">
    <source>
        <dbReference type="EMBL" id="CAD6256278.1"/>
    </source>
</evidence>
<dbReference type="GO" id="GO:0002758">
    <property type="term" value="P:innate immune response-activating signaling pathway"/>
    <property type="evidence" value="ECO:0007669"/>
    <property type="project" value="UniProtKB-ARBA"/>
</dbReference>
<keyword evidence="5" id="KW-0611">Plant defense</keyword>
<evidence type="ECO:0000256" key="5">
    <source>
        <dbReference type="ARBA" id="ARBA00022821"/>
    </source>
</evidence>
<dbReference type="Gene3D" id="3.40.50.300">
    <property type="entry name" value="P-loop containing nucleotide triphosphate hydrolases"/>
    <property type="match status" value="1"/>
</dbReference>
<keyword evidence="2" id="KW-0433">Leucine-rich repeat</keyword>
<sequence length="959" mass="107486">MDLVVGASNNAVKSLVNKLGSLLAQEYTLIRGVRDDIQYITDELASMQAFLNKIKRVGDHDEQRLDWMKQVREVSYDIEDCVDDVDHRLSSEPRGSGALVYLRKKWYLLTTLYARHCVATEIGNLKARAQHVSERRTRYGVENTGNVENTGANDPQDRLVPPPQLFGTKEPVGLEDAMKELEPWFSNGSQQSTGNQLRFLAIFGSGGLGKTTLAMALYRKFGDDFGCRASVLASQKFNLRTVLGRLIKTFQEQQSGASMEEIEETDKLGEEDLKSKLDNLLKKKRYLILIDDVWSVSAWEKFRDSLPKNEKGGTIVVTTRFKSVSEACRRRNGRSYEHKPLLEESSYNLFLETISGAVIDDLCITRPINSPMIMKACRGLPLAIIVVAGLMASKLKANQESNLDSLLEKVDKELSAVHAVLGNNLTTEGVTRILDQCYKDLPADLKTCLLYLSMFPKGCLISRKCLLRRWIAEGFVVEKDGKTVEEVAEHCFSELIDRNLVRPVNNSSNGKVKSCQIHDMVLEYIVAKSSDENFITVFGGHWQTPFPSYKVRRLSVQRSDGKESEKVGRMRLSHVRSLTALGSLRALHSTLHKFQILQVLDLEGCKDLSYKQLKKICKMHQLKYLSLRQTDVKEVPTKIGRLESLEVLDIRETSITKLPESVDKLQRMEHLLAGNKNKRHALKLTEAITKMTALQTLSGVEICTDLATEVLRDLQKLTNLRKFTIYKVSCTSSNFELLLSAIEHLSSCSLKYLAIDDDFTGFLDTSLNASQAPPEHLHTLGLSGKLSQVPEWIVSLHNLEKLTLSLTSLTTDALVVLAKLPELFSLIFSLDSTSNNAIVLKTLHDNTLKSDGNIFVPPEGFQKLKLLRFAAPVLPPLSFLEGAMPVLQRIELRFIMVEGVYGLENLSSIQQVVLTVSSQAPKDAKEKAHQIKELASMIHGKSNALSVVLDEYNESTEQK</sequence>
<name>A0A811QFP5_9POAL</name>
<dbReference type="CDD" id="cd14798">
    <property type="entry name" value="RX-CC_like"/>
    <property type="match status" value="1"/>
</dbReference>
<dbReference type="Pfam" id="PF23598">
    <property type="entry name" value="LRR_14"/>
    <property type="match status" value="1"/>
</dbReference>
<dbReference type="InterPro" id="IPR036388">
    <property type="entry name" value="WH-like_DNA-bd_sf"/>
</dbReference>
<dbReference type="Pfam" id="PF00931">
    <property type="entry name" value="NB-ARC"/>
    <property type="match status" value="1"/>
</dbReference>
<dbReference type="Gene3D" id="3.80.10.10">
    <property type="entry name" value="Ribonuclease Inhibitor"/>
    <property type="match status" value="1"/>
</dbReference>
<dbReference type="InterPro" id="IPR002182">
    <property type="entry name" value="NB-ARC"/>
</dbReference>
<dbReference type="InterPro" id="IPR055414">
    <property type="entry name" value="LRR_R13L4/SHOC2-like"/>
</dbReference>
<dbReference type="SUPFAM" id="SSF52058">
    <property type="entry name" value="L domain-like"/>
    <property type="match status" value="1"/>
</dbReference>
<dbReference type="GO" id="GO:0042742">
    <property type="term" value="P:defense response to bacterium"/>
    <property type="evidence" value="ECO:0007669"/>
    <property type="project" value="UniProtKB-ARBA"/>
</dbReference>
<dbReference type="InterPro" id="IPR041118">
    <property type="entry name" value="Rx_N"/>
</dbReference>
<dbReference type="GO" id="GO:0009626">
    <property type="term" value="P:plant-type hypersensitive response"/>
    <property type="evidence" value="ECO:0007669"/>
    <property type="project" value="UniProtKB-ARBA"/>
</dbReference>
<keyword evidence="6" id="KW-0175">Coiled coil</keyword>
<organism evidence="8 9">
    <name type="scientific">Miscanthus lutarioriparius</name>
    <dbReference type="NCBI Taxonomy" id="422564"/>
    <lineage>
        <taxon>Eukaryota</taxon>
        <taxon>Viridiplantae</taxon>
        <taxon>Streptophyta</taxon>
        <taxon>Embryophyta</taxon>
        <taxon>Tracheophyta</taxon>
        <taxon>Spermatophyta</taxon>
        <taxon>Magnoliopsida</taxon>
        <taxon>Liliopsida</taxon>
        <taxon>Poales</taxon>
        <taxon>Poaceae</taxon>
        <taxon>PACMAD clade</taxon>
        <taxon>Panicoideae</taxon>
        <taxon>Andropogonodae</taxon>
        <taxon>Andropogoneae</taxon>
        <taxon>Saccharinae</taxon>
        <taxon>Miscanthus</taxon>
    </lineage>
</organism>
<dbReference type="AlphaFoldDB" id="A0A811QFP5"/>
<comment type="similarity">
    <text evidence="1">Belongs to the disease resistance NB-LRR family.</text>
</comment>
<evidence type="ECO:0000256" key="2">
    <source>
        <dbReference type="ARBA" id="ARBA00022614"/>
    </source>
</evidence>
<dbReference type="InterPro" id="IPR032675">
    <property type="entry name" value="LRR_dom_sf"/>
</dbReference>
<dbReference type="InterPro" id="IPR058922">
    <property type="entry name" value="WHD_DRP"/>
</dbReference>
<dbReference type="InterPro" id="IPR027417">
    <property type="entry name" value="P-loop_NTPase"/>
</dbReference>
<dbReference type="FunFam" id="1.10.10.10:FF:000322">
    <property type="entry name" value="Probable disease resistance protein At1g63360"/>
    <property type="match status" value="1"/>
</dbReference>
<keyword evidence="4" id="KW-0547">Nucleotide-binding</keyword>
<dbReference type="Pfam" id="PF23559">
    <property type="entry name" value="WHD_DRP"/>
    <property type="match status" value="1"/>
</dbReference>
<dbReference type="OrthoDB" id="6161812at2759"/>
<comment type="caution">
    <text evidence="8">The sequence shown here is derived from an EMBL/GenBank/DDBJ whole genome shotgun (WGS) entry which is preliminary data.</text>
</comment>
<evidence type="ECO:0000256" key="3">
    <source>
        <dbReference type="ARBA" id="ARBA00022737"/>
    </source>
</evidence>
<evidence type="ECO:0000313" key="9">
    <source>
        <dbReference type="Proteomes" id="UP000604825"/>
    </source>
</evidence>
<reference evidence="8" key="1">
    <citation type="submission" date="2020-10" db="EMBL/GenBank/DDBJ databases">
        <authorList>
            <person name="Han B."/>
            <person name="Lu T."/>
            <person name="Zhao Q."/>
            <person name="Huang X."/>
            <person name="Zhao Y."/>
        </authorList>
    </citation>
    <scope>NUCLEOTIDE SEQUENCE</scope>
</reference>
<evidence type="ECO:0000256" key="4">
    <source>
        <dbReference type="ARBA" id="ARBA00022741"/>
    </source>
</evidence>
<feature type="domain" description="AAA+ ATPase" evidence="7">
    <location>
        <begin position="196"/>
        <end position="345"/>
    </location>
</feature>
<dbReference type="SUPFAM" id="SSF52540">
    <property type="entry name" value="P-loop containing nucleoside triphosphate hydrolases"/>
    <property type="match status" value="1"/>
</dbReference>
<dbReference type="InterPro" id="IPR003593">
    <property type="entry name" value="AAA+_ATPase"/>
</dbReference>
<protein>
    <recommendedName>
        <fullName evidence="7">AAA+ ATPase domain-containing protein</fullName>
    </recommendedName>
</protein>
<dbReference type="InterPro" id="IPR038005">
    <property type="entry name" value="RX-like_CC"/>
</dbReference>
<evidence type="ECO:0000256" key="1">
    <source>
        <dbReference type="ARBA" id="ARBA00008894"/>
    </source>
</evidence>
<dbReference type="PRINTS" id="PR00364">
    <property type="entry name" value="DISEASERSIST"/>
</dbReference>
<dbReference type="InterPro" id="IPR042197">
    <property type="entry name" value="Apaf_helical"/>
</dbReference>
<evidence type="ECO:0000256" key="6">
    <source>
        <dbReference type="ARBA" id="ARBA00023054"/>
    </source>
</evidence>
<keyword evidence="3" id="KW-0677">Repeat</keyword>
<dbReference type="EMBL" id="CAJGYO010000010">
    <property type="protein sequence ID" value="CAD6256278.1"/>
    <property type="molecule type" value="Genomic_DNA"/>
</dbReference>
<dbReference type="Proteomes" id="UP000604825">
    <property type="component" value="Unassembled WGS sequence"/>
</dbReference>
<dbReference type="PANTHER" id="PTHR23155:SF934">
    <property type="entry name" value="OS11G0604900 PROTEIN"/>
    <property type="match status" value="1"/>
</dbReference>
<dbReference type="Pfam" id="PF18052">
    <property type="entry name" value="Rx_N"/>
    <property type="match status" value="1"/>
</dbReference>